<dbReference type="RefSeq" id="WP_381191879.1">
    <property type="nucleotide sequence ID" value="NZ_JBHSFE010000005.1"/>
</dbReference>
<protein>
    <submittedName>
        <fullName evidence="2">Uncharacterized protein</fullName>
    </submittedName>
</protein>
<reference evidence="3" key="1">
    <citation type="journal article" date="2019" name="Int. J. Syst. Evol. Microbiol.">
        <title>The Global Catalogue of Microorganisms (GCM) 10K type strain sequencing project: providing services to taxonomists for standard genome sequencing and annotation.</title>
        <authorList>
            <consortium name="The Broad Institute Genomics Platform"/>
            <consortium name="The Broad Institute Genome Sequencing Center for Infectious Disease"/>
            <person name="Wu L."/>
            <person name="Ma J."/>
        </authorList>
    </citation>
    <scope>NUCLEOTIDE SEQUENCE [LARGE SCALE GENOMIC DNA]</scope>
    <source>
        <strain evidence="3">CGMCC 4.7139</strain>
    </source>
</reference>
<proteinExistence type="predicted"/>
<keyword evidence="3" id="KW-1185">Reference proteome</keyword>
<evidence type="ECO:0000313" key="3">
    <source>
        <dbReference type="Proteomes" id="UP001595993"/>
    </source>
</evidence>
<dbReference type="Proteomes" id="UP001595993">
    <property type="component" value="Unassembled WGS sequence"/>
</dbReference>
<gene>
    <name evidence="2" type="ORF">ACFO9E_04680</name>
</gene>
<dbReference type="EMBL" id="JBHSFE010000005">
    <property type="protein sequence ID" value="MFC4607117.1"/>
    <property type="molecule type" value="Genomic_DNA"/>
</dbReference>
<feature type="region of interest" description="Disordered" evidence="1">
    <location>
        <begin position="1"/>
        <end position="28"/>
    </location>
</feature>
<comment type="caution">
    <text evidence="2">The sequence shown here is derived from an EMBL/GenBank/DDBJ whole genome shotgun (WGS) entry which is preliminary data.</text>
</comment>
<sequence>MVSVSGRFEYPDDLTPGQSKDGGLHHNLYDSQGRLVDHARFIPDDESEEDSPTEASSPFLDSHRCGCECESHSRARERLDPEEVVELLVNLIKAAEWAAPRLKRWWNGQALPLMKSTRSRLVWTRKDDSPEVPVEEPTQEANVELEKDRVTMSSEEAAAHFAAALMARLFSDDQMRILWNARIENENDSLGLSAVGYLTPQQVEDGVRLILERNPSLLAEDSLGELGKILARIQADGRVRFIEK</sequence>
<accession>A0ABV9G2I1</accession>
<organism evidence="2 3">
    <name type="scientific">Streptomyces maoxianensis</name>
    <dbReference type="NCBI Taxonomy" id="1459942"/>
    <lineage>
        <taxon>Bacteria</taxon>
        <taxon>Bacillati</taxon>
        <taxon>Actinomycetota</taxon>
        <taxon>Actinomycetes</taxon>
        <taxon>Kitasatosporales</taxon>
        <taxon>Streptomycetaceae</taxon>
        <taxon>Streptomyces</taxon>
    </lineage>
</organism>
<name>A0ABV9G2I1_9ACTN</name>
<feature type="region of interest" description="Disordered" evidence="1">
    <location>
        <begin position="42"/>
        <end position="61"/>
    </location>
</feature>
<evidence type="ECO:0000256" key="1">
    <source>
        <dbReference type="SAM" id="MobiDB-lite"/>
    </source>
</evidence>
<evidence type="ECO:0000313" key="2">
    <source>
        <dbReference type="EMBL" id="MFC4607117.1"/>
    </source>
</evidence>